<organism evidence="2 3">
    <name type="scientific">Streptomyces fuscichromogenes</name>
    <dbReference type="NCBI Taxonomy" id="1324013"/>
    <lineage>
        <taxon>Bacteria</taxon>
        <taxon>Bacillati</taxon>
        <taxon>Actinomycetota</taxon>
        <taxon>Actinomycetes</taxon>
        <taxon>Kitasatosporales</taxon>
        <taxon>Streptomycetaceae</taxon>
        <taxon>Streptomyces</taxon>
    </lineage>
</organism>
<name>A0A918CUG6_9ACTN</name>
<evidence type="ECO:0000313" key="2">
    <source>
        <dbReference type="EMBL" id="GGN28009.1"/>
    </source>
</evidence>
<reference evidence="2" key="1">
    <citation type="journal article" date="2014" name="Int. J. Syst. Evol. Microbiol.">
        <title>Complete genome sequence of Corynebacterium casei LMG S-19264T (=DSM 44701T), isolated from a smear-ripened cheese.</title>
        <authorList>
            <consortium name="US DOE Joint Genome Institute (JGI-PGF)"/>
            <person name="Walter F."/>
            <person name="Albersmeier A."/>
            <person name="Kalinowski J."/>
            <person name="Ruckert C."/>
        </authorList>
    </citation>
    <scope>NUCLEOTIDE SEQUENCE</scope>
    <source>
        <strain evidence="2">CGMCC 4.7110</strain>
    </source>
</reference>
<sequence>MRRESLAKSLPGPEGRAGAPGVAAAAGASMENVMLPSLGRAAPRRQRASHRIRRGTASRLCGGYHHSQVADPGLWHRPGARCGLIRSTGHVRENSAGWW</sequence>
<dbReference type="Proteomes" id="UP000653411">
    <property type="component" value="Unassembled WGS sequence"/>
</dbReference>
<feature type="compositionally biased region" description="Low complexity" evidence="1">
    <location>
        <begin position="11"/>
        <end position="23"/>
    </location>
</feature>
<comment type="caution">
    <text evidence="2">The sequence shown here is derived from an EMBL/GenBank/DDBJ whole genome shotgun (WGS) entry which is preliminary data.</text>
</comment>
<accession>A0A918CUG6</accession>
<evidence type="ECO:0000256" key="1">
    <source>
        <dbReference type="SAM" id="MobiDB-lite"/>
    </source>
</evidence>
<protein>
    <submittedName>
        <fullName evidence="2">Uncharacterized protein</fullName>
    </submittedName>
</protein>
<keyword evidence="3" id="KW-1185">Reference proteome</keyword>
<reference evidence="2" key="2">
    <citation type="submission" date="2020-09" db="EMBL/GenBank/DDBJ databases">
        <authorList>
            <person name="Sun Q."/>
            <person name="Zhou Y."/>
        </authorList>
    </citation>
    <scope>NUCLEOTIDE SEQUENCE</scope>
    <source>
        <strain evidence="2">CGMCC 4.7110</strain>
    </source>
</reference>
<dbReference type="EMBL" id="BMML01000016">
    <property type="protein sequence ID" value="GGN28009.1"/>
    <property type="molecule type" value="Genomic_DNA"/>
</dbReference>
<gene>
    <name evidence="2" type="ORF">GCM10011578_063730</name>
</gene>
<dbReference type="AlphaFoldDB" id="A0A918CUG6"/>
<feature type="region of interest" description="Disordered" evidence="1">
    <location>
        <begin position="1"/>
        <end position="23"/>
    </location>
</feature>
<proteinExistence type="predicted"/>
<evidence type="ECO:0000313" key="3">
    <source>
        <dbReference type="Proteomes" id="UP000653411"/>
    </source>
</evidence>